<comment type="caution">
    <text evidence="2">The sequence shown here is derived from an EMBL/GenBank/DDBJ whole genome shotgun (WGS) entry which is preliminary data.</text>
</comment>
<dbReference type="Proteomes" id="UP000772618">
    <property type="component" value="Unassembled WGS sequence"/>
</dbReference>
<evidence type="ECO:0000313" key="3">
    <source>
        <dbReference type="Proteomes" id="UP000772618"/>
    </source>
</evidence>
<reference evidence="2 3" key="1">
    <citation type="submission" date="2021-05" db="EMBL/GenBank/DDBJ databases">
        <title>A Polyphasic approach of four new species of the genus Ohtaekwangia: Ohtaekwangia histidinii sp. nov., Ohtaekwangia cretensis sp. nov., Ohtaekwangia indiensis sp. nov., Ohtaekwangia reichenbachii sp. nov. from diverse environment.</title>
        <authorList>
            <person name="Octaviana S."/>
        </authorList>
    </citation>
    <scope>NUCLEOTIDE SEQUENCE [LARGE SCALE GENOMIC DNA]</scope>
    <source>
        <strain evidence="2 3">PWU20</strain>
    </source>
</reference>
<keyword evidence="1" id="KW-1133">Transmembrane helix</keyword>
<proteinExistence type="predicted"/>
<dbReference type="Pfam" id="PF07963">
    <property type="entry name" value="N_methyl"/>
    <property type="match status" value="1"/>
</dbReference>
<dbReference type="InterPro" id="IPR012902">
    <property type="entry name" value="N_methyl_site"/>
</dbReference>
<protein>
    <submittedName>
        <fullName evidence="2">Prepilin-type N-terminal cleavage/methylation domain-containing protein</fullName>
    </submittedName>
</protein>
<accession>A0ABS5VWE9</accession>
<gene>
    <name evidence="2" type="ORF">KK060_18980</name>
</gene>
<keyword evidence="1" id="KW-0812">Transmembrane</keyword>
<name>A0ABS5VWE9_9BACT</name>
<dbReference type="SUPFAM" id="SSF54523">
    <property type="entry name" value="Pili subunits"/>
    <property type="match status" value="1"/>
</dbReference>
<evidence type="ECO:0000256" key="1">
    <source>
        <dbReference type="SAM" id="Phobius"/>
    </source>
</evidence>
<feature type="transmembrane region" description="Helical" evidence="1">
    <location>
        <begin position="12"/>
        <end position="35"/>
    </location>
</feature>
<dbReference type="NCBIfam" id="TIGR02532">
    <property type="entry name" value="IV_pilin_GFxxxE"/>
    <property type="match status" value="1"/>
</dbReference>
<dbReference type="InterPro" id="IPR045584">
    <property type="entry name" value="Pilin-like"/>
</dbReference>
<keyword evidence="3" id="KW-1185">Reference proteome</keyword>
<organism evidence="2 3">
    <name type="scientific">Chryseosolibacter indicus</name>
    <dbReference type="NCBI Taxonomy" id="2782351"/>
    <lineage>
        <taxon>Bacteria</taxon>
        <taxon>Pseudomonadati</taxon>
        <taxon>Bacteroidota</taxon>
        <taxon>Cytophagia</taxon>
        <taxon>Cytophagales</taxon>
        <taxon>Chryseotaleaceae</taxon>
        <taxon>Chryseosolibacter</taxon>
    </lineage>
</organism>
<keyword evidence="1" id="KW-0472">Membrane</keyword>
<sequence length="164" mass="18744">MLKSKTNAFTLVEMLVVLVLSSIIVSIIYVAYFTITRYQVDLSRKQKRSEDLTSLYYLLKRDIHSSVNIEAVNDLSLNCSGKINILYQFTSTYTVRMQESRVDTFYVQVTAPLFLWKTLQLTTFPSKVDQIELDVQGVVPGLQMNIKKKYSAADLVETVKDSLP</sequence>
<evidence type="ECO:0000313" key="2">
    <source>
        <dbReference type="EMBL" id="MBT1705383.1"/>
    </source>
</evidence>
<dbReference type="EMBL" id="JAHESD010000054">
    <property type="protein sequence ID" value="MBT1705383.1"/>
    <property type="molecule type" value="Genomic_DNA"/>
</dbReference>